<proteinExistence type="predicted"/>
<organism evidence="1 2">
    <name type="scientific">Neonectria punicea</name>
    <dbReference type="NCBI Taxonomy" id="979145"/>
    <lineage>
        <taxon>Eukaryota</taxon>
        <taxon>Fungi</taxon>
        <taxon>Dikarya</taxon>
        <taxon>Ascomycota</taxon>
        <taxon>Pezizomycotina</taxon>
        <taxon>Sordariomycetes</taxon>
        <taxon>Hypocreomycetidae</taxon>
        <taxon>Hypocreales</taxon>
        <taxon>Nectriaceae</taxon>
        <taxon>Neonectria</taxon>
    </lineage>
</organism>
<comment type="caution">
    <text evidence="1">The sequence shown here is derived from an EMBL/GenBank/DDBJ whole genome shotgun (WGS) entry which is preliminary data.</text>
</comment>
<dbReference type="Proteomes" id="UP001498476">
    <property type="component" value="Unassembled WGS sequence"/>
</dbReference>
<accession>A0ABR1H392</accession>
<gene>
    <name evidence="1" type="ORF">QQX98_005819</name>
</gene>
<dbReference type="Gene3D" id="1.25.40.10">
    <property type="entry name" value="Tetratricopeptide repeat domain"/>
    <property type="match status" value="1"/>
</dbReference>
<dbReference type="EMBL" id="JAZAVJ010000081">
    <property type="protein sequence ID" value="KAK7415573.1"/>
    <property type="molecule type" value="Genomic_DNA"/>
</dbReference>
<sequence length="514" mass="58251">MSSFQSSQSMPSRYNDSNKLLNLSSFLSPTKIPFSLLVRGSSSRNRWNSQGDVERVNASDVGLPSDLCNLLSDQPRLVSAMNSLPYADVDSSEQFYEVEQVIAGLARQRHDPDGQVRWRNWALTVTYRSIPWKYLEPVSSDPTVVFPHLKHTLESCPDDFPGLSNTAKIDLGLTLVESSRFPDMAWKHFAVRQSKRLSFGVESPYLASRIALAECLLNRIEGSMLRSAANLAPGSSEETSADERMHSIAGQQAIQRALNFIQIEALQSAEEALEAWRPLTETPSPMEKVVVFRKAMLRGKSLRHRGKFQESTIQLESARRLTLQPRKIVFDEDLRDLICELADSLRESCYLAWAESILRSEIKRREGAYIPVMGKGLLDLSLAEVLFAQGRYPEAKTLCHSAVKDFPRLKFEKICAYIILAKIYHLTSNADKARSYWTMALEVVTRFPSQSSRTSRIILRSLCDVAGQDELRQQYQKQLSRLGAQEEAGDMKFWISGMRHWAEYLQAKSPARFN</sequence>
<dbReference type="SUPFAM" id="SSF48452">
    <property type="entry name" value="TPR-like"/>
    <property type="match status" value="1"/>
</dbReference>
<evidence type="ECO:0000313" key="1">
    <source>
        <dbReference type="EMBL" id="KAK7415573.1"/>
    </source>
</evidence>
<keyword evidence="2" id="KW-1185">Reference proteome</keyword>
<dbReference type="InterPro" id="IPR011990">
    <property type="entry name" value="TPR-like_helical_dom_sf"/>
</dbReference>
<reference evidence="1 2" key="1">
    <citation type="journal article" date="2025" name="Microbiol. Resour. Announc.">
        <title>Draft genome sequences for Neonectria magnoliae and Neonectria punicea, canker pathogens of Liriodendron tulipifera and Acer saccharum in West Virginia.</title>
        <authorList>
            <person name="Petronek H.M."/>
            <person name="Kasson M.T."/>
            <person name="Metheny A.M."/>
            <person name="Stauder C.M."/>
            <person name="Lovett B."/>
            <person name="Lynch S.C."/>
            <person name="Garnas J.R."/>
            <person name="Kasson L.R."/>
            <person name="Stajich J.E."/>
        </authorList>
    </citation>
    <scope>NUCLEOTIDE SEQUENCE [LARGE SCALE GENOMIC DNA]</scope>
    <source>
        <strain evidence="1 2">NRRL 64653</strain>
    </source>
</reference>
<name>A0ABR1H392_9HYPO</name>
<evidence type="ECO:0000313" key="2">
    <source>
        <dbReference type="Proteomes" id="UP001498476"/>
    </source>
</evidence>
<protein>
    <submittedName>
        <fullName evidence="1">Uncharacterized protein</fullName>
    </submittedName>
</protein>